<reference evidence="5" key="1">
    <citation type="submission" date="2019-07" db="EMBL/GenBank/DDBJ databases">
        <title>Shewanella sp. YLB-08 draft genomic sequence.</title>
        <authorList>
            <person name="Yu L."/>
        </authorList>
    </citation>
    <scope>NUCLEOTIDE SEQUENCE [LARGE SCALE GENOMIC DNA]</scope>
    <source>
        <strain evidence="5">JCM 20706</strain>
    </source>
</reference>
<evidence type="ECO:0000313" key="5">
    <source>
        <dbReference type="Proteomes" id="UP000318126"/>
    </source>
</evidence>
<dbReference type="Pfam" id="PF03459">
    <property type="entry name" value="TOBE"/>
    <property type="match status" value="1"/>
</dbReference>
<dbReference type="SUPFAM" id="SSF50331">
    <property type="entry name" value="MOP-like"/>
    <property type="match status" value="1"/>
</dbReference>
<accession>A0A553JPM7</accession>
<sequence>MRISARNSLNGKIISISEGSVNNEVVIELAPGVEITSVVTKASCESLGLEVGGNAYAIIKASNVMVAVD</sequence>
<feature type="domain" description="Mop" evidence="3">
    <location>
        <begin position="2"/>
        <end position="68"/>
    </location>
</feature>
<organism evidence="4 5">
    <name type="scientific">Shewanella hanedai</name>
    <name type="common">Alteromonas hanedai</name>
    <dbReference type="NCBI Taxonomy" id="25"/>
    <lineage>
        <taxon>Bacteria</taxon>
        <taxon>Pseudomonadati</taxon>
        <taxon>Pseudomonadota</taxon>
        <taxon>Gammaproteobacteria</taxon>
        <taxon>Alteromonadales</taxon>
        <taxon>Shewanellaceae</taxon>
        <taxon>Shewanella</taxon>
    </lineage>
</organism>
<evidence type="ECO:0000259" key="3">
    <source>
        <dbReference type="PROSITE" id="PS51866"/>
    </source>
</evidence>
<dbReference type="OrthoDB" id="9800709at2"/>
<dbReference type="Gene3D" id="2.40.50.100">
    <property type="match status" value="1"/>
</dbReference>
<dbReference type="InterPro" id="IPR008995">
    <property type="entry name" value="Mo/tungstate-bd_C_term_dom"/>
</dbReference>
<evidence type="ECO:0000256" key="2">
    <source>
        <dbReference type="PROSITE-ProRule" id="PRU01213"/>
    </source>
</evidence>
<dbReference type="Proteomes" id="UP000318126">
    <property type="component" value="Unassembled WGS sequence"/>
</dbReference>
<evidence type="ECO:0000313" key="4">
    <source>
        <dbReference type="EMBL" id="TRY14406.1"/>
    </source>
</evidence>
<evidence type="ECO:0000256" key="1">
    <source>
        <dbReference type="ARBA" id="ARBA00022505"/>
    </source>
</evidence>
<dbReference type="AlphaFoldDB" id="A0A553JPM7"/>
<protein>
    <submittedName>
        <fullName evidence="4">Transporter</fullName>
    </submittedName>
</protein>
<keyword evidence="1 2" id="KW-0500">Molybdenum</keyword>
<dbReference type="RefSeq" id="WP_144040022.1">
    <property type="nucleotide sequence ID" value="NZ_BMPL01000008.1"/>
</dbReference>
<name>A0A553JPM7_SHEHA</name>
<keyword evidence="5" id="KW-1185">Reference proteome</keyword>
<gene>
    <name evidence="4" type="ORF">FN961_09880</name>
</gene>
<dbReference type="PROSITE" id="PS51866">
    <property type="entry name" value="MOP"/>
    <property type="match status" value="1"/>
</dbReference>
<dbReference type="EMBL" id="VKGK01000010">
    <property type="protein sequence ID" value="TRY14406.1"/>
    <property type="molecule type" value="Genomic_DNA"/>
</dbReference>
<dbReference type="NCBIfam" id="TIGR00638">
    <property type="entry name" value="Mop"/>
    <property type="match status" value="1"/>
</dbReference>
<dbReference type="InterPro" id="IPR004606">
    <property type="entry name" value="Mop_domain"/>
</dbReference>
<proteinExistence type="predicted"/>
<comment type="caution">
    <text evidence="4">The sequence shown here is derived from an EMBL/GenBank/DDBJ whole genome shotgun (WGS) entry which is preliminary data.</text>
</comment>
<dbReference type="InterPro" id="IPR005116">
    <property type="entry name" value="Transp-assoc_OB_typ1"/>
</dbReference>
<dbReference type="GO" id="GO:0015689">
    <property type="term" value="P:molybdate ion transport"/>
    <property type="evidence" value="ECO:0007669"/>
    <property type="project" value="InterPro"/>
</dbReference>